<dbReference type="EC" id="1.8.4.10" evidence="4"/>
<comment type="catalytic activity">
    <reaction evidence="4">
        <text>[thioredoxin]-disulfide + sulfite + AMP + 2 H(+) = adenosine 5'-phosphosulfate + [thioredoxin]-dithiol</text>
        <dbReference type="Rhea" id="RHEA:21976"/>
        <dbReference type="Rhea" id="RHEA-COMP:10698"/>
        <dbReference type="Rhea" id="RHEA-COMP:10700"/>
        <dbReference type="ChEBI" id="CHEBI:15378"/>
        <dbReference type="ChEBI" id="CHEBI:17359"/>
        <dbReference type="ChEBI" id="CHEBI:29950"/>
        <dbReference type="ChEBI" id="CHEBI:50058"/>
        <dbReference type="ChEBI" id="CHEBI:58243"/>
        <dbReference type="ChEBI" id="CHEBI:456215"/>
        <dbReference type="EC" id="1.8.4.10"/>
    </reaction>
</comment>
<dbReference type="PANTHER" id="PTHR46509">
    <property type="entry name" value="PHOSPHOADENOSINE PHOSPHOSULFATE REDUCTASE"/>
    <property type="match status" value="1"/>
</dbReference>
<dbReference type="Pfam" id="PF01507">
    <property type="entry name" value="PAPS_reduct"/>
    <property type="match status" value="1"/>
</dbReference>
<evidence type="ECO:0000256" key="1">
    <source>
        <dbReference type="ARBA" id="ARBA00009732"/>
    </source>
</evidence>
<feature type="active site" description="Nucleophile; cysteine thiosulfonate intermediate" evidence="4">
    <location>
        <position position="241"/>
    </location>
</feature>
<evidence type="ECO:0000256" key="4">
    <source>
        <dbReference type="HAMAP-Rule" id="MF_00063"/>
    </source>
</evidence>
<feature type="domain" description="Phosphoadenosine phosphosulphate reductase" evidence="6">
    <location>
        <begin position="51"/>
        <end position="220"/>
    </location>
</feature>
<reference evidence="8" key="1">
    <citation type="journal article" date="2019" name="Int. J. Syst. Evol. Microbiol.">
        <title>The Global Catalogue of Microorganisms (GCM) 10K type strain sequencing project: providing services to taxonomists for standard genome sequencing and annotation.</title>
        <authorList>
            <consortium name="The Broad Institute Genomics Platform"/>
            <consortium name="The Broad Institute Genome Sequencing Center for Infectious Disease"/>
            <person name="Wu L."/>
            <person name="Ma J."/>
        </authorList>
    </citation>
    <scope>NUCLEOTIDE SEQUENCE [LARGE SCALE GENOMIC DNA]</scope>
    <source>
        <strain evidence="8">CGMCC 1.12404</strain>
    </source>
</reference>
<comment type="caution">
    <text evidence="7">The sequence shown here is derived from an EMBL/GenBank/DDBJ whole genome shotgun (WGS) entry which is preliminary data.</text>
</comment>
<keyword evidence="4" id="KW-0963">Cytoplasm</keyword>
<comment type="pathway">
    <text evidence="3 4">Sulfur metabolism; hydrogen sulfide biosynthesis; sulfite from sulfate.</text>
</comment>
<dbReference type="NCBIfam" id="NF002537">
    <property type="entry name" value="PRK02090.1"/>
    <property type="match status" value="1"/>
</dbReference>
<dbReference type="HAMAP" id="MF_00063">
    <property type="entry name" value="CysH"/>
    <property type="match status" value="1"/>
</dbReference>
<evidence type="ECO:0000313" key="7">
    <source>
        <dbReference type="EMBL" id="GGA57094.1"/>
    </source>
</evidence>
<dbReference type="EMBL" id="BMEX01000023">
    <property type="protein sequence ID" value="GGA57094.1"/>
    <property type="molecule type" value="Genomic_DNA"/>
</dbReference>
<protein>
    <recommendedName>
        <fullName evidence="4">Adenosine 5'-phosphosulfate reductase</fullName>
        <shortName evidence="4">APS reductase</shortName>
        <ecNumber evidence="4">1.8.4.10</ecNumber>
    </recommendedName>
    <alternativeName>
        <fullName evidence="4">5'-adenylylsulfate reductase</fullName>
    </alternativeName>
    <alternativeName>
        <fullName evidence="4">Thioredoxin-dependent 5'-adenylylsulfate reductase</fullName>
    </alternativeName>
</protein>
<dbReference type="PIRSF" id="PIRSF000857">
    <property type="entry name" value="PAPS_reductase"/>
    <property type="match status" value="1"/>
</dbReference>
<evidence type="ECO:0000259" key="6">
    <source>
        <dbReference type="Pfam" id="PF01507"/>
    </source>
</evidence>
<comment type="subcellular location">
    <subcellularLocation>
        <location evidence="4">Cytoplasm</location>
    </subcellularLocation>
</comment>
<keyword evidence="4" id="KW-0408">Iron</keyword>
<feature type="binding site" evidence="4">
    <location>
        <position position="215"/>
    </location>
    <ligand>
        <name>[4Fe-4S] cluster</name>
        <dbReference type="ChEBI" id="CHEBI:49883"/>
    </ligand>
</feature>
<keyword evidence="4" id="KW-0411">Iron-sulfur</keyword>
<comment type="function">
    <text evidence="4">Catalyzes the formation of sulfite from adenosine 5'-phosphosulfate (APS) using thioredoxin as an electron donor.</text>
</comment>
<keyword evidence="8" id="KW-1185">Reference proteome</keyword>
<dbReference type="PANTHER" id="PTHR46509:SF1">
    <property type="entry name" value="PHOSPHOADENOSINE PHOSPHOSULFATE REDUCTASE"/>
    <property type="match status" value="1"/>
</dbReference>
<dbReference type="InterPro" id="IPR004511">
    <property type="entry name" value="PAPS/APS_Rdtase"/>
</dbReference>
<comment type="similarity">
    <text evidence="1 4">Belongs to the PAPS reductase family. CysH subfamily.</text>
</comment>
<dbReference type="Gene3D" id="3.40.50.620">
    <property type="entry name" value="HUPs"/>
    <property type="match status" value="1"/>
</dbReference>
<gene>
    <name evidence="4 7" type="primary">cysH</name>
    <name evidence="7" type="ORF">GCM10007416_32890</name>
</gene>
<evidence type="ECO:0000256" key="5">
    <source>
        <dbReference type="SAM" id="MobiDB-lite"/>
    </source>
</evidence>
<dbReference type="CDD" id="cd23945">
    <property type="entry name" value="PAPS_reductase"/>
    <property type="match status" value="1"/>
</dbReference>
<feature type="binding site" evidence="4">
    <location>
        <position position="133"/>
    </location>
    <ligand>
        <name>[4Fe-4S] cluster</name>
        <dbReference type="ChEBI" id="CHEBI:49883"/>
    </ligand>
</feature>
<evidence type="ECO:0000313" key="8">
    <source>
        <dbReference type="Proteomes" id="UP000617979"/>
    </source>
</evidence>
<feature type="binding site" evidence="4">
    <location>
        <position position="218"/>
    </location>
    <ligand>
        <name>[4Fe-4S] cluster</name>
        <dbReference type="ChEBI" id="CHEBI:49883"/>
    </ligand>
</feature>
<feature type="region of interest" description="Disordered" evidence="5">
    <location>
        <begin position="223"/>
        <end position="253"/>
    </location>
</feature>
<dbReference type="SUPFAM" id="SSF52402">
    <property type="entry name" value="Adenine nucleotide alpha hydrolases-like"/>
    <property type="match status" value="1"/>
</dbReference>
<proteinExistence type="inferred from homology"/>
<accession>A0ABQ1H493</accession>
<dbReference type="Proteomes" id="UP000617979">
    <property type="component" value="Unassembled WGS sequence"/>
</dbReference>
<organism evidence="7 8">
    <name type="scientific">Kroppenstedtia guangzhouensis</name>
    <dbReference type="NCBI Taxonomy" id="1274356"/>
    <lineage>
        <taxon>Bacteria</taxon>
        <taxon>Bacillati</taxon>
        <taxon>Bacillota</taxon>
        <taxon>Bacilli</taxon>
        <taxon>Bacillales</taxon>
        <taxon>Thermoactinomycetaceae</taxon>
        <taxon>Kroppenstedtia</taxon>
    </lineage>
</organism>
<evidence type="ECO:0000256" key="3">
    <source>
        <dbReference type="ARBA" id="ARBA00024327"/>
    </source>
</evidence>
<dbReference type="InterPro" id="IPR002500">
    <property type="entry name" value="PAPS_reduct_dom"/>
</dbReference>
<sequence>MSNRTVDNHSPGDFGERPLSPGEIRQISKKFREKDPWEVLRWGAEQFGKSMVLACSFGYEDVALVHMLHRVAPETDIFYLDTDLLFPETYETRDRLAKALDKTFIRVRPEYSLEEQAKLWGEELWKRDANACCGIRKVNPLRRFLKGYSAWCTGIRREQSPTRAHTEVVEWDHQFGLLKLNPLAYWSAKEVWAYIREHNIPYNPMHDRRYPSIGCVPCTRQVQPGEDSRAGRWSGMDKTECGLHPSGEIKDRR</sequence>
<name>A0ABQ1H493_9BACL</name>
<feature type="region of interest" description="Disordered" evidence="5">
    <location>
        <begin position="1"/>
        <end position="21"/>
    </location>
</feature>
<keyword evidence="2 4" id="KW-0560">Oxidoreductase</keyword>
<dbReference type="InterPro" id="IPR014729">
    <property type="entry name" value="Rossmann-like_a/b/a_fold"/>
</dbReference>
<dbReference type="RefSeq" id="WP_188433601.1">
    <property type="nucleotide sequence ID" value="NZ_BMEX01000023.1"/>
</dbReference>
<keyword evidence="4" id="KW-0479">Metal-binding</keyword>
<feature type="binding site" evidence="4">
    <location>
        <position position="132"/>
    </location>
    <ligand>
        <name>[4Fe-4S] cluster</name>
        <dbReference type="ChEBI" id="CHEBI:49883"/>
    </ligand>
</feature>
<dbReference type="NCBIfam" id="TIGR00434">
    <property type="entry name" value="cysH"/>
    <property type="match status" value="1"/>
</dbReference>
<feature type="compositionally biased region" description="Basic and acidic residues" evidence="5">
    <location>
        <begin position="226"/>
        <end position="253"/>
    </location>
</feature>
<evidence type="ECO:0000256" key="2">
    <source>
        <dbReference type="ARBA" id="ARBA00023002"/>
    </source>
</evidence>
<comment type="cofactor">
    <cofactor evidence="4">
        <name>[4Fe-4S] cluster</name>
        <dbReference type="ChEBI" id="CHEBI:49883"/>
    </cofactor>
    <text evidence="4">Binds 1 [4Fe-4S] cluster per subunit.</text>
</comment>